<feature type="region of interest" description="Disordered" evidence="6">
    <location>
        <begin position="324"/>
        <end position="381"/>
    </location>
</feature>
<dbReference type="PANTHER" id="PTHR24348">
    <property type="entry name" value="SERINE/THREONINE-PROTEIN KINASE UNC-51-RELATED"/>
    <property type="match status" value="1"/>
</dbReference>
<evidence type="ECO:0000256" key="1">
    <source>
        <dbReference type="ARBA" id="ARBA00022679"/>
    </source>
</evidence>
<dbReference type="SUPFAM" id="SSF56112">
    <property type="entry name" value="Protein kinase-like (PK-like)"/>
    <property type="match status" value="2"/>
</dbReference>
<feature type="compositionally biased region" description="Polar residues" evidence="6">
    <location>
        <begin position="337"/>
        <end position="352"/>
    </location>
</feature>
<accession>A0A5J4W426</accession>
<evidence type="ECO:0000256" key="3">
    <source>
        <dbReference type="ARBA" id="ARBA00022777"/>
    </source>
</evidence>
<dbReference type="InterPro" id="IPR011009">
    <property type="entry name" value="Kinase-like_dom_sf"/>
</dbReference>
<dbReference type="InterPro" id="IPR000719">
    <property type="entry name" value="Prot_kinase_dom"/>
</dbReference>
<keyword evidence="1" id="KW-0808">Transferase</keyword>
<evidence type="ECO:0000313" key="8">
    <source>
        <dbReference type="EMBL" id="KAA6389627.1"/>
    </source>
</evidence>
<dbReference type="InterPro" id="IPR045269">
    <property type="entry name" value="Atg1-like"/>
</dbReference>
<evidence type="ECO:0000259" key="7">
    <source>
        <dbReference type="PROSITE" id="PS50011"/>
    </source>
</evidence>
<evidence type="ECO:0000313" key="9">
    <source>
        <dbReference type="Proteomes" id="UP000324800"/>
    </source>
</evidence>
<dbReference type="PANTHER" id="PTHR24348:SF22">
    <property type="entry name" value="NON-SPECIFIC SERINE_THREONINE PROTEIN KINASE"/>
    <property type="match status" value="1"/>
</dbReference>
<comment type="caution">
    <text evidence="8">The sequence shown here is derived from an EMBL/GenBank/DDBJ whole genome shotgun (WGS) entry which is preliminary data.</text>
</comment>
<feature type="compositionally biased region" description="Low complexity" evidence="6">
    <location>
        <begin position="353"/>
        <end position="377"/>
    </location>
</feature>
<evidence type="ECO:0000256" key="2">
    <source>
        <dbReference type="ARBA" id="ARBA00022741"/>
    </source>
</evidence>
<dbReference type="GO" id="GO:0010506">
    <property type="term" value="P:regulation of autophagy"/>
    <property type="evidence" value="ECO:0007669"/>
    <property type="project" value="InterPro"/>
</dbReference>
<keyword evidence="3 8" id="KW-0418">Kinase</keyword>
<evidence type="ECO:0000256" key="6">
    <source>
        <dbReference type="SAM" id="MobiDB-lite"/>
    </source>
</evidence>
<evidence type="ECO:0000256" key="4">
    <source>
        <dbReference type="ARBA" id="ARBA00022840"/>
    </source>
</evidence>
<feature type="compositionally biased region" description="Low complexity" evidence="6">
    <location>
        <begin position="324"/>
        <end position="336"/>
    </location>
</feature>
<reference evidence="8 9" key="1">
    <citation type="submission" date="2019-03" db="EMBL/GenBank/DDBJ databases">
        <title>Single cell metagenomics reveals metabolic interactions within the superorganism composed of flagellate Streblomastix strix and complex community of Bacteroidetes bacteria on its surface.</title>
        <authorList>
            <person name="Treitli S.C."/>
            <person name="Kolisko M."/>
            <person name="Husnik F."/>
            <person name="Keeling P."/>
            <person name="Hampl V."/>
        </authorList>
    </citation>
    <scope>NUCLEOTIDE SEQUENCE [LARGE SCALE GENOMIC DNA]</scope>
    <source>
        <strain evidence="8">ST1C</strain>
    </source>
</reference>
<feature type="domain" description="Protein kinase" evidence="7">
    <location>
        <begin position="10"/>
        <end position="270"/>
    </location>
</feature>
<dbReference type="Gene3D" id="1.10.510.10">
    <property type="entry name" value="Transferase(Phosphotransferase) domain 1"/>
    <property type="match status" value="3"/>
</dbReference>
<evidence type="ECO:0000256" key="5">
    <source>
        <dbReference type="PROSITE-ProRule" id="PRU10141"/>
    </source>
</evidence>
<organism evidence="8 9">
    <name type="scientific">Streblomastix strix</name>
    <dbReference type="NCBI Taxonomy" id="222440"/>
    <lineage>
        <taxon>Eukaryota</taxon>
        <taxon>Metamonada</taxon>
        <taxon>Preaxostyla</taxon>
        <taxon>Oxymonadida</taxon>
        <taxon>Streblomastigidae</taxon>
        <taxon>Streblomastix</taxon>
    </lineage>
</organism>
<dbReference type="EMBL" id="SNRW01003515">
    <property type="protein sequence ID" value="KAA6389627.1"/>
    <property type="molecule type" value="Genomic_DNA"/>
</dbReference>
<dbReference type="InterPro" id="IPR017441">
    <property type="entry name" value="Protein_kinase_ATP_BS"/>
</dbReference>
<name>A0A5J4W426_9EUKA</name>
<feature type="binding site" evidence="5">
    <location>
        <position position="38"/>
    </location>
    <ligand>
        <name>ATP</name>
        <dbReference type="ChEBI" id="CHEBI:30616"/>
    </ligand>
</feature>
<gene>
    <name evidence="8" type="ORF">EZS28_014848</name>
</gene>
<keyword evidence="2 5" id="KW-0547">Nucleotide-binding</keyword>
<dbReference type="GO" id="GO:0004674">
    <property type="term" value="F:protein serine/threonine kinase activity"/>
    <property type="evidence" value="ECO:0007669"/>
    <property type="project" value="InterPro"/>
</dbReference>
<keyword evidence="4 5" id="KW-0067">ATP-binding</keyword>
<dbReference type="AlphaFoldDB" id="A0A5J4W426"/>
<dbReference type="PROSITE" id="PS50011">
    <property type="entry name" value="PROTEIN_KINASE_DOM"/>
    <property type="match status" value="2"/>
</dbReference>
<dbReference type="Gene3D" id="3.30.200.20">
    <property type="entry name" value="Phosphorylase Kinase, domain 1"/>
    <property type="match status" value="1"/>
</dbReference>
<dbReference type="GO" id="GO:0005737">
    <property type="term" value="C:cytoplasm"/>
    <property type="evidence" value="ECO:0007669"/>
    <property type="project" value="TreeGrafter"/>
</dbReference>
<proteinExistence type="predicted"/>
<protein>
    <submittedName>
        <fullName evidence="8">Putative aurora kinase</fullName>
    </submittedName>
</protein>
<dbReference type="PROSITE" id="PS00107">
    <property type="entry name" value="PROTEIN_KINASE_ATP"/>
    <property type="match status" value="2"/>
</dbReference>
<dbReference type="Proteomes" id="UP000324800">
    <property type="component" value="Unassembled WGS sequence"/>
</dbReference>
<dbReference type="Pfam" id="PF00069">
    <property type="entry name" value="Pkinase"/>
    <property type="match status" value="2"/>
</dbReference>
<dbReference type="GO" id="GO:0005524">
    <property type="term" value="F:ATP binding"/>
    <property type="evidence" value="ECO:0007669"/>
    <property type="project" value="UniProtKB-UniRule"/>
</dbReference>
<feature type="binding site" evidence="5">
    <location>
        <position position="417"/>
    </location>
    <ligand>
        <name>ATP</name>
        <dbReference type="ChEBI" id="CHEBI:30616"/>
    </ligand>
</feature>
<sequence>MQIIREQLGLQNPTYIGAGNYGRVYSAKDTYGTYVAIKVQNVQDYQNQEFAAAGILNQIPCNYFIKTFGQKKFGDRVFLVMEFCNMGGLDVSIKKSLMPRASILMQFLKLFHEQGLVHCNIKPSNILFASTDETQGTLPKLTELHFTFHLKLEKEEEIMIMELISGCLGFTLYMLATGKPIDHPSYGMLRVTGLVLPPELAEQSQPQARAPQTSYQRVSNANLNELLLDRNGKKLSETMGIEFVQLLSRMLTYEPSQRHSAAQLLQNFIFTNPRTGNLDVIPNAFVEELGFGVQEHNLLLSRYATPGQKLTTIALDQQVPQSITQTQIQSSSSSSSYPEQLSPYNNPNSKMNSQTVSSSSQSSVSTYQSSQSSSSKSRFNTSWKKSDFKREGKLGKGGFGAVWYMKEKATSLQVAVKEMDYYTDEEKKMVKREIEMMQNVYGIVLQSNPSSQFLHIVQPLGFFEDEDEGKGYLVLEYCSKGDLRKYIQNMKKTRTEITPQFGYEMIGQIAVSLFQLHACGILHSGLKPENVLLNEGFKVKLADFGLSRQLQVGRECTTNHGGSFLYQGPEGLRNRNCAEGGKTKEQSSQQKIIQTIASDIWAFGVMMFELLAQRHPFFDNKFEGDISAEEFIHRVIYLPPAELPEHYPLKLKNLIRRMLEKDPSKRISAQQILEIPEVAAALVDN</sequence>
<feature type="domain" description="Protein kinase" evidence="7">
    <location>
        <begin position="388"/>
        <end position="678"/>
    </location>
</feature>